<evidence type="ECO:0008006" key="3">
    <source>
        <dbReference type="Google" id="ProtNLM"/>
    </source>
</evidence>
<evidence type="ECO:0000313" key="1">
    <source>
        <dbReference type="EMBL" id="KAL3794286.1"/>
    </source>
</evidence>
<comment type="caution">
    <text evidence="1">The sequence shown here is derived from an EMBL/GenBank/DDBJ whole genome shotgun (WGS) entry which is preliminary data.</text>
</comment>
<sequence>MPFCLVFDDAVPLVEGTLAYALPRVVDECWVYSYVCSSLVVRCEATMPFCTVFDAAAYLGEVDVTHFFPAGGRSACD</sequence>
<dbReference type="EMBL" id="JABMIG020000082">
    <property type="protein sequence ID" value="KAL3794286.1"/>
    <property type="molecule type" value="Genomic_DNA"/>
</dbReference>
<accession>A0ABD3Q446</accession>
<reference evidence="1 2" key="1">
    <citation type="journal article" date="2020" name="G3 (Bethesda)">
        <title>Improved Reference Genome for Cyclotella cryptica CCMP332, a Model for Cell Wall Morphogenesis, Salinity Adaptation, and Lipid Production in Diatoms (Bacillariophyta).</title>
        <authorList>
            <person name="Roberts W.R."/>
            <person name="Downey K.M."/>
            <person name="Ruck E.C."/>
            <person name="Traller J.C."/>
            <person name="Alverson A.J."/>
        </authorList>
    </citation>
    <scope>NUCLEOTIDE SEQUENCE [LARGE SCALE GENOMIC DNA]</scope>
    <source>
        <strain evidence="1 2">CCMP332</strain>
    </source>
</reference>
<protein>
    <recommendedName>
        <fullName evidence="3">Secreted protein</fullName>
    </recommendedName>
</protein>
<gene>
    <name evidence="1" type="ORF">HJC23_012411</name>
</gene>
<keyword evidence="2" id="KW-1185">Reference proteome</keyword>
<dbReference type="AlphaFoldDB" id="A0ABD3Q446"/>
<name>A0ABD3Q446_9STRA</name>
<organism evidence="1 2">
    <name type="scientific">Cyclotella cryptica</name>
    <dbReference type="NCBI Taxonomy" id="29204"/>
    <lineage>
        <taxon>Eukaryota</taxon>
        <taxon>Sar</taxon>
        <taxon>Stramenopiles</taxon>
        <taxon>Ochrophyta</taxon>
        <taxon>Bacillariophyta</taxon>
        <taxon>Coscinodiscophyceae</taxon>
        <taxon>Thalassiosirophycidae</taxon>
        <taxon>Stephanodiscales</taxon>
        <taxon>Stephanodiscaceae</taxon>
        <taxon>Cyclotella</taxon>
    </lineage>
</organism>
<evidence type="ECO:0000313" key="2">
    <source>
        <dbReference type="Proteomes" id="UP001516023"/>
    </source>
</evidence>
<proteinExistence type="predicted"/>
<dbReference type="Proteomes" id="UP001516023">
    <property type="component" value="Unassembled WGS sequence"/>
</dbReference>